<proteinExistence type="predicted"/>
<evidence type="ECO:0008006" key="3">
    <source>
        <dbReference type="Google" id="ProtNLM"/>
    </source>
</evidence>
<sequence length="462" mass="53169">MDSLPPEILSNIIDHLYGDGIDVQLGCYASVSLAWQAAIEQRTFLDLPVTLNPQDLEQFRGILTANNARRAHLVRSLNVDLGKSPLDKESRPEGPRRIEPKWWIAAISRLFTVIADVLKKADKLKSSILASALTNLGTFKLRARYEECRDEARKPTNLILNTSSTETDSIMVLRHLATLPHLKVLHLTGPHVIHAQLFHKVPSIPTLVDFQLDFSAQTEDARWFFDPDEELIARIKDLQDETSEDDYDSDSERADIVELYDSDDEDGPLFERDDGFNQFRTMPNKETIPDLLIGAARFAEASTRLRKFVLRHRHNSRDDNISWTPSELLPYDRHFELWYLRSGAQCDNGSHTVPGDESFVVRDRVYWRVGDRWRPGGDIIDAWRKTVGADVKYCFLKDFYDYDGNNQSWRWSSKLDRWQYDGVVEWEVPGQSGVDDLRELRKPFHSSMAVHGPENWGETEET</sequence>
<gene>
    <name evidence="1" type="ORF">SLS59_002241</name>
</gene>
<reference evidence="1 2" key="1">
    <citation type="submission" date="2024-02" db="EMBL/GenBank/DDBJ databases">
        <title>De novo assembly and annotation of 12 fungi associated with fruit tree decline syndrome in Ontario, Canada.</title>
        <authorList>
            <person name="Sulman M."/>
            <person name="Ellouze W."/>
            <person name="Ilyukhin E."/>
        </authorList>
    </citation>
    <scope>NUCLEOTIDE SEQUENCE [LARGE SCALE GENOMIC DNA]</scope>
    <source>
        <strain evidence="1 2">M97-236</strain>
    </source>
</reference>
<keyword evidence="2" id="KW-1185">Reference proteome</keyword>
<accession>A0ABR3RSM9</accession>
<evidence type="ECO:0000313" key="1">
    <source>
        <dbReference type="EMBL" id="KAL1607278.1"/>
    </source>
</evidence>
<name>A0ABR3RSM9_9PLEO</name>
<dbReference type="EMBL" id="JAKIXB020000006">
    <property type="protein sequence ID" value="KAL1607278.1"/>
    <property type="molecule type" value="Genomic_DNA"/>
</dbReference>
<evidence type="ECO:0000313" key="2">
    <source>
        <dbReference type="Proteomes" id="UP001521222"/>
    </source>
</evidence>
<dbReference type="Proteomes" id="UP001521222">
    <property type="component" value="Unassembled WGS sequence"/>
</dbReference>
<protein>
    <recommendedName>
        <fullName evidence="3">F-box domain-containing protein</fullName>
    </recommendedName>
</protein>
<comment type="caution">
    <text evidence="1">The sequence shown here is derived from an EMBL/GenBank/DDBJ whole genome shotgun (WGS) entry which is preliminary data.</text>
</comment>
<organism evidence="1 2">
    <name type="scientific">Nothophoma quercina</name>
    <dbReference type="NCBI Taxonomy" id="749835"/>
    <lineage>
        <taxon>Eukaryota</taxon>
        <taxon>Fungi</taxon>
        <taxon>Dikarya</taxon>
        <taxon>Ascomycota</taxon>
        <taxon>Pezizomycotina</taxon>
        <taxon>Dothideomycetes</taxon>
        <taxon>Pleosporomycetidae</taxon>
        <taxon>Pleosporales</taxon>
        <taxon>Pleosporineae</taxon>
        <taxon>Didymellaceae</taxon>
        <taxon>Nothophoma</taxon>
    </lineage>
</organism>